<dbReference type="GO" id="GO:0016020">
    <property type="term" value="C:membrane"/>
    <property type="evidence" value="ECO:0007669"/>
    <property type="project" value="UniProtKB-SubCell"/>
</dbReference>
<dbReference type="InterPro" id="IPR057336">
    <property type="entry name" value="GerAC_N"/>
</dbReference>
<name>A0A0L6JIM7_9FIRM</name>
<evidence type="ECO:0000313" key="10">
    <source>
        <dbReference type="EMBL" id="KNY25599.1"/>
    </source>
</evidence>
<feature type="domain" description="Spore germination protein N-terminal" evidence="9">
    <location>
        <begin position="23"/>
        <end position="198"/>
    </location>
</feature>
<dbReference type="eggNOG" id="ENOG502Z9N7">
    <property type="taxonomic scope" value="Bacteria"/>
</dbReference>
<evidence type="ECO:0000259" key="9">
    <source>
        <dbReference type="Pfam" id="PF25198"/>
    </source>
</evidence>
<protein>
    <submittedName>
        <fullName evidence="10">Germination protein, Ger(X)C family</fullName>
    </submittedName>
</protein>
<dbReference type="NCBIfam" id="TIGR02887">
    <property type="entry name" value="spore_ger_x_C"/>
    <property type="match status" value="1"/>
</dbReference>
<keyword evidence="4" id="KW-0732">Signal</keyword>
<dbReference type="PANTHER" id="PTHR35789">
    <property type="entry name" value="SPORE GERMINATION PROTEIN B3"/>
    <property type="match status" value="1"/>
</dbReference>
<comment type="caution">
    <text evidence="10">The sequence shown here is derived from an EMBL/GenBank/DDBJ whole genome shotgun (WGS) entry which is preliminary data.</text>
</comment>
<dbReference type="Pfam" id="PF25198">
    <property type="entry name" value="Spore_GerAC_N"/>
    <property type="match status" value="1"/>
</dbReference>
<keyword evidence="3" id="KW-0309">Germination</keyword>
<dbReference type="AlphaFoldDB" id="A0A0L6JIM7"/>
<evidence type="ECO:0000313" key="11">
    <source>
        <dbReference type="Proteomes" id="UP000036923"/>
    </source>
</evidence>
<evidence type="ECO:0000256" key="2">
    <source>
        <dbReference type="ARBA" id="ARBA00007886"/>
    </source>
</evidence>
<dbReference type="InterPro" id="IPR046953">
    <property type="entry name" value="Spore_GerAC-like_C"/>
</dbReference>
<sequence>MRGIGKLLFILSIILVLTSCWNNRDLTDLAIMTGIAFDKGEDGKFEITFQIVKPEAMKTSGEGGGNEKKAFNNVSSTGETVFECARNLIAKINKKVYFGQVQLMVISEEFARDGISKIFDLFERDTETRRRADLIIAKGMEAKTVLESESRMSKLPATHETEALEASRHFGKTLKVTFIDALKFLNKEEYSFVLPTINKSNNTGKVFQEDLLTEGSAVIKKDKLVGFLGPLETRGYLLADDKIKNTIINIPSPLHSKKIISIEVVRNKGKTISKIVDGKPVLSIEVTAEGNIGEQQEKADLTKPDMVKALEDTVEKEMKDKIEAAVKITQKEFKSDVFGFIDEIYRNYYSDWTKTFRNWSKIYSQTPVNIEVKFKIRRSGLIREPAEPK</sequence>
<gene>
    <name evidence="10" type="ORF">Bccel_0859</name>
</gene>
<proteinExistence type="inferred from homology"/>
<dbReference type="OrthoDB" id="9816067at2"/>
<keyword evidence="7" id="KW-0449">Lipoprotein</keyword>
<dbReference type="RefSeq" id="WP_036940911.1">
    <property type="nucleotide sequence ID" value="NZ_JQKC01000014.1"/>
</dbReference>
<keyword evidence="6" id="KW-0564">Palmitate</keyword>
<evidence type="ECO:0000256" key="3">
    <source>
        <dbReference type="ARBA" id="ARBA00022544"/>
    </source>
</evidence>
<dbReference type="PANTHER" id="PTHR35789:SF1">
    <property type="entry name" value="SPORE GERMINATION PROTEIN B3"/>
    <property type="match status" value="1"/>
</dbReference>
<dbReference type="PROSITE" id="PS51257">
    <property type="entry name" value="PROKAR_LIPOPROTEIN"/>
    <property type="match status" value="1"/>
</dbReference>
<dbReference type="GO" id="GO:0009847">
    <property type="term" value="P:spore germination"/>
    <property type="evidence" value="ECO:0007669"/>
    <property type="project" value="InterPro"/>
</dbReference>
<reference evidence="11" key="1">
    <citation type="submission" date="2015-07" db="EMBL/GenBank/DDBJ databases">
        <title>Near-Complete Genome Sequence of the Cellulolytic Bacterium Bacteroides (Pseudobacteroides) cellulosolvens ATCC 35603.</title>
        <authorList>
            <person name="Dassa B."/>
            <person name="Utturkar S.M."/>
            <person name="Klingeman D.M."/>
            <person name="Hurt R.A."/>
            <person name="Keller M."/>
            <person name="Xu J."/>
            <person name="Reddy Y.H.K."/>
            <person name="Borovok I."/>
            <person name="Grinberg I.R."/>
            <person name="Lamed R."/>
            <person name="Zhivin O."/>
            <person name="Bayer E.A."/>
            <person name="Brown S.D."/>
        </authorList>
    </citation>
    <scope>NUCLEOTIDE SEQUENCE [LARGE SCALE GENOMIC DNA]</scope>
    <source>
        <strain evidence="11">DSM 2933</strain>
    </source>
</reference>
<dbReference type="InterPro" id="IPR008844">
    <property type="entry name" value="Spore_GerAC-like"/>
</dbReference>
<dbReference type="Pfam" id="PF05504">
    <property type="entry name" value="Spore_GerAC"/>
    <property type="match status" value="1"/>
</dbReference>
<evidence type="ECO:0000256" key="7">
    <source>
        <dbReference type="ARBA" id="ARBA00023288"/>
    </source>
</evidence>
<evidence type="ECO:0000256" key="1">
    <source>
        <dbReference type="ARBA" id="ARBA00004635"/>
    </source>
</evidence>
<evidence type="ECO:0000256" key="4">
    <source>
        <dbReference type="ARBA" id="ARBA00022729"/>
    </source>
</evidence>
<dbReference type="Gene3D" id="6.20.190.10">
    <property type="entry name" value="Nutrient germinant receptor protein C, domain 1"/>
    <property type="match status" value="1"/>
</dbReference>
<dbReference type="Proteomes" id="UP000036923">
    <property type="component" value="Unassembled WGS sequence"/>
</dbReference>
<comment type="subcellular location">
    <subcellularLocation>
        <location evidence="1">Membrane</location>
        <topology evidence="1">Lipid-anchor</topology>
    </subcellularLocation>
</comment>
<dbReference type="EMBL" id="LGTC01000001">
    <property type="protein sequence ID" value="KNY25599.1"/>
    <property type="molecule type" value="Genomic_DNA"/>
</dbReference>
<dbReference type="Gene3D" id="3.30.300.210">
    <property type="entry name" value="Nutrient germinant receptor protein C, domain 3"/>
    <property type="match status" value="1"/>
</dbReference>
<evidence type="ECO:0000256" key="6">
    <source>
        <dbReference type="ARBA" id="ARBA00023139"/>
    </source>
</evidence>
<dbReference type="STRING" id="398512.Bccel_0859"/>
<keyword evidence="5" id="KW-0472">Membrane</keyword>
<evidence type="ECO:0000259" key="8">
    <source>
        <dbReference type="Pfam" id="PF05504"/>
    </source>
</evidence>
<keyword evidence="11" id="KW-1185">Reference proteome</keyword>
<accession>A0A0L6JIM7</accession>
<organism evidence="10 11">
    <name type="scientific">Pseudobacteroides cellulosolvens ATCC 35603 = DSM 2933</name>
    <dbReference type="NCBI Taxonomy" id="398512"/>
    <lineage>
        <taxon>Bacteria</taxon>
        <taxon>Bacillati</taxon>
        <taxon>Bacillota</taxon>
        <taxon>Clostridia</taxon>
        <taxon>Eubacteriales</taxon>
        <taxon>Oscillospiraceae</taxon>
        <taxon>Pseudobacteroides</taxon>
    </lineage>
</organism>
<dbReference type="InterPro" id="IPR038501">
    <property type="entry name" value="Spore_GerAC_C_sf"/>
</dbReference>
<comment type="similarity">
    <text evidence="2">Belongs to the GerABKC lipoprotein family.</text>
</comment>
<feature type="domain" description="Spore germination GerAC-like C-terminal" evidence="8">
    <location>
        <begin position="214"/>
        <end position="380"/>
    </location>
</feature>
<evidence type="ECO:0000256" key="5">
    <source>
        <dbReference type="ARBA" id="ARBA00023136"/>
    </source>
</evidence>